<keyword evidence="4" id="KW-0418">Kinase</keyword>
<dbReference type="PANTHER" id="PTHR24351">
    <property type="entry name" value="RIBOSOMAL PROTEIN S6 KINASE"/>
    <property type="match status" value="1"/>
</dbReference>
<keyword evidence="10" id="KW-1185">Reference proteome</keyword>
<comment type="caution">
    <text evidence="9">The sequence shown here is derived from an EMBL/GenBank/DDBJ whole genome shotgun (WGS) entry which is preliminary data.</text>
</comment>
<gene>
    <name evidence="9" type="ORF">Fot_23921</name>
</gene>
<dbReference type="SUPFAM" id="SSF56112">
    <property type="entry name" value="Protein kinase-like (PK-like)"/>
    <property type="match status" value="1"/>
</dbReference>
<reference evidence="10" key="1">
    <citation type="submission" date="2024-07" db="EMBL/GenBank/DDBJ databases">
        <title>Two chromosome-level genome assemblies of Korean endemic species Abeliophyllum distichum and Forsythia ovata (Oleaceae).</title>
        <authorList>
            <person name="Jang H."/>
        </authorList>
    </citation>
    <scope>NUCLEOTIDE SEQUENCE [LARGE SCALE GENOMIC DNA]</scope>
</reference>
<dbReference type="AlphaFoldDB" id="A0ABD1U5G5"/>
<evidence type="ECO:0000313" key="10">
    <source>
        <dbReference type="Proteomes" id="UP001604277"/>
    </source>
</evidence>
<feature type="compositionally biased region" description="Polar residues" evidence="7">
    <location>
        <begin position="31"/>
        <end position="47"/>
    </location>
</feature>
<keyword evidence="2" id="KW-0808">Transferase</keyword>
<evidence type="ECO:0000256" key="5">
    <source>
        <dbReference type="ARBA" id="ARBA00022840"/>
    </source>
</evidence>
<evidence type="ECO:0000256" key="7">
    <source>
        <dbReference type="SAM" id="MobiDB-lite"/>
    </source>
</evidence>
<dbReference type="SMART" id="SM00220">
    <property type="entry name" value="S_TKc"/>
    <property type="match status" value="1"/>
</dbReference>
<dbReference type="EMBL" id="JBFOLJ010000007">
    <property type="protein sequence ID" value="KAL2519998.1"/>
    <property type="molecule type" value="Genomic_DNA"/>
</dbReference>
<feature type="coiled-coil region" evidence="6">
    <location>
        <begin position="187"/>
        <end position="214"/>
    </location>
</feature>
<evidence type="ECO:0000313" key="9">
    <source>
        <dbReference type="EMBL" id="KAL2519998.1"/>
    </source>
</evidence>
<dbReference type="Gene3D" id="1.10.510.10">
    <property type="entry name" value="Transferase(Phosphotransferase) domain 1"/>
    <property type="match status" value="1"/>
</dbReference>
<dbReference type="PROSITE" id="PS50011">
    <property type="entry name" value="PROTEIN_KINASE_DOM"/>
    <property type="match status" value="1"/>
</dbReference>
<evidence type="ECO:0000256" key="6">
    <source>
        <dbReference type="SAM" id="Coils"/>
    </source>
</evidence>
<sequence>MSGFHFSKVPKFKIRRGGIVEDVSLPHLASPTVSGSRPTVLQESETVVGNPPAPEVRVDILSPSNPARHGYPPGNVRPSAKKKPKVESGEQASRTSVSPPPGRREYINIGACQDKLDLSVVDKLPSAVALAATSVHKYWTSSFGKAVDIAEVTELMKLAEMYTSRSHVLNCELYKMLEMKVDEIQSALGEDENAEAMRAKIKRLRERLAFSEDARTRATYDVTKAQTIQKACIVAQKKVESQLKSCQNMIQAKDRELTEVLNELAKAKSLLAKLRVPGYTETSNSMCGTTEYMAPEILLSKGHNKDADSWSVGILLYEMLSGKPPFTHPNRKKLQEKIINEKVKLPPRLSSESHSLLKGVCDNSSTRSKLEENESGIGTAGLEAGIGTHGLEGIGTQGQAEPEPRVAMKQGLPVWKLTVTDCRIGTLGLGLELEAHRSRTHGRD</sequence>
<proteinExistence type="predicted"/>
<dbReference type="InterPro" id="IPR000719">
    <property type="entry name" value="Prot_kinase_dom"/>
</dbReference>
<feature type="region of interest" description="Disordered" evidence="7">
    <location>
        <begin position="29"/>
        <end position="105"/>
    </location>
</feature>
<dbReference type="Pfam" id="PF00069">
    <property type="entry name" value="Pkinase"/>
    <property type="match status" value="1"/>
</dbReference>
<accession>A0ABD1U5G5</accession>
<evidence type="ECO:0000259" key="8">
    <source>
        <dbReference type="PROSITE" id="PS50011"/>
    </source>
</evidence>
<evidence type="ECO:0000256" key="2">
    <source>
        <dbReference type="ARBA" id="ARBA00022679"/>
    </source>
</evidence>
<evidence type="ECO:0000256" key="1">
    <source>
        <dbReference type="ARBA" id="ARBA00022527"/>
    </source>
</evidence>
<keyword evidence="5" id="KW-0067">ATP-binding</keyword>
<feature type="domain" description="Protein kinase" evidence="8">
    <location>
        <begin position="95"/>
        <end position="382"/>
    </location>
</feature>
<organism evidence="9 10">
    <name type="scientific">Forsythia ovata</name>
    <dbReference type="NCBI Taxonomy" id="205694"/>
    <lineage>
        <taxon>Eukaryota</taxon>
        <taxon>Viridiplantae</taxon>
        <taxon>Streptophyta</taxon>
        <taxon>Embryophyta</taxon>
        <taxon>Tracheophyta</taxon>
        <taxon>Spermatophyta</taxon>
        <taxon>Magnoliopsida</taxon>
        <taxon>eudicotyledons</taxon>
        <taxon>Gunneridae</taxon>
        <taxon>Pentapetalae</taxon>
        <taxon>asterids</taxon>
        <taxon>lamiids</taxon>
        <taxon>Lamiales</taxon>
        <taxon>Oleaceae</taxon>
        <taxon>Forsythieae</taxon>
        <taxon>Forsythia</taxon>
    </lineage>
</organism>
<name>A0ABD1U5G5_9LAMI</name>
<evidence type="ECO:0000256" key="3">
    <source>
        <dbReference type="ARBA" id="ARBA00022741"/>
    </source>
</evidence>
<keyword evidence="1" id="KW-0723">Serine/threonine-protein kinase</keyword>
<keyword evidence="6" id="KW-0175">Coiled coil</keyword>
<dbReference type="InterPro" id="IPR011009">
    <property type="entry name" value="Kinase-like_dom_sf"/>
</dbReference>
<evidence type="ECO:0000256" key="4">
    <source>
        <dbReference type="ARBA" id="ARBA00022777"/>
    </source>
</evidence>
<feature type="coiled-coil region" evidence="6">
    <location>
        <begin position="243"/>
        <end position="270"/>
    </location>
</feature>
<dbReference type="Proteomes" id="UP001604277">
    <property type="component" value="Unassembled WGS sequence"/>
</dbReference>
<keyword evidence="3" id="KW-0547">Nucleotide-binding</keyword>
<protein>
    <recommendedName>
        <fullName evidence="8">Protein kinase domain-containing protein</fullName>
    </recommendedName>
</protein>
<dbReference type="GO" id="GO:0005524">
    <property type="term" value="F:ATP binding"/>
    <property type="evidence" value="ECO:0007669"/>
    <property type="project" value="UniProtKB-KW"/>
</dbReference>
<dbReference type="GO" id="GO:0004674">
    <property type="term" value="F:protein serine/threonine kinase activity"/>
    <property type="evidence" value="ECO:0007669"/>
    <property type="project" value="UniProtKB-KW"/>
</dbReference>